<dbReference type="Proteomes" id="UP000785679">
    <property type="component" value="Unassembled WGS sequence"/>
</dbReference>
<reference evidence="3" key="1">
    <citation type="submission" date="2019-06" db="EMBL/GenBank/DDBJ databases">
        <authorList>
            <person name="Zheng W."/>
        </authorList>
    </citation>
    <scope>NUCLEOTIDE SEQUENCE</scope>
    <source>
        <strain evidence="3">QDHG01</strain>
    </source>
</reference>
<feature type="compositionally biased region" description="Basic and acidic residues" evidence="2">
    <location>
        <begin position="33"/>
        <end position="55"/>
    </location>
</feature>
<evidence type="ECO:0000256" key="1">
    <source>
        <dbReference type="SAM" id="Coils"/>
    </source>
</evidence>
<comment type="caution">
    <text evidence="3">The sequence shown here is derived from an EMBL/GenBank/DDBJ whole genome shotgun (WGS) entry which is preliminary data.</text>
</comment>
<feature type="compositionally biased region" description="Gly residues" evidence="2">
    <location>
        <begin position="1"/>
        <end position="15"/>
    </location>
</feature>
<dbReference type="EMBL" id="RRYP01005202">
    <property type="protein sequence ID" value="TNV82248.1"/>
    <property type="molecule type" value="Genomic_DNA"/>
</dbReference>
<feature type="coiled-coil region" evidence="1">
    <location>
        <begin position="170"/>
        <end position="208"/>
    </location>
</feature>
<organism evidence="3 4">
    <name type="scientific">Halteria grandinella</name>
    <dbReference type="NCBI Taxonomy" id="5974"/>
    <lineage>
        <taxon>Eukaryota</taxon>
        <taxon>Sar</taxon>
        <taxon>Alveolata</taxon>
        <taxon>Ciliophora</taxon>
        <taxon>Intramacronucleata</taxon>
        <taxon>Spirotrichea</taxon>
        <taxon>Stichotrichia</taxon>
        <taxon>Sporadotrichida</taxon>
        <taxon>Halteriidae</taxon>
        <taxon>Halteria</taxon>
    </lineage>
</organism>
<name>A0A8J8T5M4_HALGN</name>
<evidence type="ECO:0000313" key="3">
    <source>
        <dbReference type="EMBL" id="TNV82248.1"/>
    </source>
</evidence>
<feature type="region of interest" description="Disordered" evidence="2">
    <location>
        <begin position="1"/>
        <end position="118"/>
    </location>
</feature>
<keyword evidence="4" id="KW-1185">Reference proteome</keyword>
<feature type="compositionally biased region" description="Basic and acidic residues" evidence="2">
    <location>
        <begin position="17"/>
        <end position="26"/>
    </location>
</feature>
<dbReference type="AlphaFoldDB" id="A0A8J8T5M4"/>
<feature type="compositionally biased region" description="Polar residues" evidence="2">
    <location>
        <begin position="105"/>
        <end position="118"/>
    </location>
</feature>
<evidence type="ECO:0000313" key="4">
    <source>
        <dbReference type="Proteomes" id="UP000785679"/>
    </source>
</evidence>
<proteinExistence type="predicted"/>
<protein>
    <submittedName>
        <fullName evidence="3">Uncharacterized protein</fullName>
    </submittedName>
</protein>
<evidence type="ECO:0000256" key="2">
    <source>
        <dbReference type="SAM" id="MobiDB-lite"/>
    </source>
</evidence>
<accession>A0A8J8T5M4</accession>
<sequence length="705" mass="82251">MNYQRGGRGGRGGKQGEAPKEDHTAKWDALVPKQEEDQLIKEREPIASKQKDSWEQKYQPKRQNGRFEEQKQQEPSRKEVSKDFERAHKNIHDQREDQHRGGAGQNQRQSHYQSDYNQSEIQQIERVKDIVNELIPIVQMQDSQYENIKSMFDYLMKRQHLIETSSHQHLKQAGELLNKLEGDCINAKKDVLQKIENVQQIQDDLEKQILFKPDRPMESLFQQKISQLIHQIHEDQSLDLFTKLSLEEQKQGGVPHELPQLTQLRSSSKKEEFDSVATGQVLSSLNEEESNAKLVGAVHLASPFLGVFEQSDGSKQLIGIQNCKDSERNLDKEIVFFQEDTLKVVRTLQVQLEKDEIGDAKKKVKVRWVKMVGNCYTLIQLESSDYRITCYYNFIKANEKQIPFKIKFPIFEPTVVWENSLYNYQDPNQCFKYYMVFGSPTTGDLRYYSIQEGVAKNLQPRSNSYHIASRDLPKERHTDVDPRFQERKLTCLKWLPKSHYFASGLIDRNQGDLVITRPDEKNFKFSYREYIFLQRGGDGSRHMRVEDVSEIDDNVIVAMTSRPTEFFLVNIETRNSADKDQKSKVTHMKGGGFGSMSFTVNLFPFYDTIKQPYCIVREDSHIWIFDPPKNTLSHQLVEIKFKTNPIYLEQHFEIPELSSSLPVIFNSLQPKKQFYTVIPIEETKQYALATFQINEKTQAKILVKR</sequence>
<feature type="compositionally biased region" description="Basic and acidic residues" evidence="2">
    <location>
        <begin position="65"/>
        <end position="100"/>
    </location>
</feature>
<keyword evidence="1" id="KW-0175">Coiled coil</keyword>
<gene>
    <name evidence="3" type="ORF">FGO68_gene16117</name>
</gene>